<protein>
    <submittedName>
        <fullName evidence="2">Uncharacterized protein</fullName>
    </submittedName>
</protein>
<proteinExistence type="predicted"/>
<feature type="compositionally biased region" description="Basic and acidic residues" evidence="1">
    <location>
        <begin position="61"/>
        <end position="88"/>
    </location>
</feature>
<accession>A0AAD4KJP1</accession>
<evidence type="ECO:0000256" key="1">
    <source>
        <dbReference type="SAM" id="MobiDB-lite"/>
    </source>
</evidence>
<comment type="caution">
    <text evidence="2">The sequence shown here is derived from an EMBL/GenBank/DDBJ whole genome shotgun (WGS) entry which is preliminary data.</text>
</comment>
<dbReference type="EMBL" id="JAJTJA010000010">
    <property type="protein sequence ID" value="KAH8693154.1"/>
    <property type="molecule type" value="Genomic_DNA"/>
</dbReference>
<dbReference type="Proteomes" id="UP001201262">
    <property type="component" value="Unassembled WGS sequence"/>
</dbReference>
<dbReference type="GeneID" id="70247265"/>
<organism evidence="2 3">
    <name type="scientific">Talaromyces proteolyticus</name>
    <dbReference type="NCBI Taxonomy" id="1131652"/>
    <lineage>
        <taxon>Eukaryota</taxon>
        <taxon>Fungi</taxon>
        <taxon>Dikarya</taxon>
        <taxon>Ascomycota</taxon>
        <taxon>Pezizomycotina</taxon>
        <taxon>Eurotiomycetes</taxon>
        <taxon>Eurotiomycetidae</taxon>
        <taxon>Eurotiales</taxon>
        <taxon>Trichocomaceae</taxon>
        <taxon>Talaromyces</taxon>
        <taxon>Talaromyces sect. Bacilispori</taxon>
    </lineage>
</organism>
<dbReference type="RefSeq" id="XP_046069027.1">
    <property type="nucleotide sequence ID" value="XM_046216978.1"/>
</dbReference>
<evidence type="ECO:0000313" key="2">
    <source>
        <dbReference type="EMBL" id="KAH8693154.1"/>
    </source>
</evidence>
<gene>
    <name evidence="2" type="ORF">BGW36DRAFT_385986</name>
</gene>
<name>A0AAD4KJP1_9EURO</name>
<sequence length="114" mass="12805">MDLALWSPVYARAVEGRRGVLYPDTREGHKQQWISGVITAQLTELTVRKDAWYNHRRSTMRYKEGEQDRNRNHHDEQRTEGRKSRQEEQAGGPRGLASGVAAAAAVVMPCCGAA</sequence>
<feature type="region of interest" description="Disordered" evidence="1">
    <location>
        <begin position="56"/>
        <end position="98"/>
    </location>
</feature>
<dbReference type="AlphaFoldDB" id="A0AAD4KJP1"/>
<reference evidence="2" key="1">
    <citation type="submission" date="2021-12" db="EMBL/GenBank/DDBJ databases">
        <title>Convergent genome expansion in fungi linked to evolution of root-endophyte symbiosis.</title>
        <authorList>
            <consortium name="DOE Joint Genome Institute"/>
            <person name="Ke Y.-H."/>
            <person name="Bonito G."/>
            <person name="Liao H.-L."/>
            <person name="Looney B."/>
            <person name="Rojas-Flechas A."/>
            <person name="Nash J."/>
            <person name="Hameed K."/>
            <person name="Schadt C."/>
            <person name="Martin F."/>
            <person name="Crous P.W."/>
            <person name="Miettinen O."/>
            <person name="Magnuson J.K."/>
            <person name="Labbe J."/>
            <person name="Jacobson D."/>
            <person name="Doktycz M.J."/>
            <person name="Veneault-Fourrey C."/>
            <person name="Kuo A."/>
            <person name="Mondo S."/>
            <person name="Calhoun S."/>
            <person name="Riley R."/>
            <person name="Ohm R."/>
            <person name="LaButti K."/>
            <person name="Andreopoulos B."/>
            <person name="Pangilinan J."/>
            <person name="Nolan M."/>
            <person name="Tritt A."/>
            <person name="Clum A."/>
            <person name="Lipzen A."/>
            <person name="Daum C."/>
            <person name="Barry K."/>
            <person name="Grigoriev I.V."/>
            <person name="Vilgalys R."/>
        </authorList>
    </citation>
    <scope>NUCLEOTIDE SEQUENCE</scope>
    <source>
        <strain evidence="2">PMI_201</strain>
    </source>
</reference>
<evidence type="ECO:0000313" key="3">
    <source>
        <dbReference type="Proteomes" id="UP001201262"/>
    </source>
</evidence>
<keyword evidence="3" id="KW-1185">Reference proteome</keyword>